<gene>
    <name evidence="14" type="ORF">MRATA1EN1_LOCUS5428</name>
</gene>
<feature type="transmembrane region" description="Helical" evidence="12">
    <location>
        <begin position="411"/>
        <end position="438"/>
    </location>
</feature>
<dbReference type="PANTHER" id="PTHR48043:SF24">
    <property type="entry name" value="UDP-GLUCURONOSYLTRANSFERASE 3A2"/>
    <property type="match status" value="1"/>
</dbReference>
<keyword evidence="6 12" id="KW-0812">Transmembrane</keyword>
<evidence type="ECO:0000313" key="15">
    <source>
        <dbReference type="Proteomes" id="UP001176941"/>
    </source>
</evidence>
<proteinExistence type="inferred from homology"/>
<comment type="similarity">
    <text evidence="2">Belongs to the UDP-glycosyltransferase family.</text>
</comment>
<dbReference type="InterPro" id="IPR002213">
    <property type="entry name" value="UDP_glucos_trans"/>
</dbReference>
<feature type="chain" id="PRO_5047477916" description="glucuronosyltransferase" evidence="13">
    <location>
        <begin position="23"/>
        <end position="446"/>
    </location>
</feature>
<evidence type="ECO:0000256" key="3">
    <source>
        <dbReference type="ARBA" id="ARBA00012544"/>
    </source>
</evidence>
<accession>A0ABN8Y9D6</accession>
<evidence type="ECO:0000256" key="5">
    <source>
        <dbReference type="ARBA" id="ARBA00022679"/>
    </source>
</evidence>
<evidence type="ECO:0000313" key="14">
    <source>
        <dbReference type="EMBL" id="CAI9156466.1"/>
    </source>
</evidence>
<sequence length="446" mass="51073">MAGQQALLLFGFLLPGLLFSEAAKILTVSLVGGSHFLLMNQIAQILQDHGHNVTMLLQRGNLFLPGFKEEEKSYKVFNWFLPEDCNEEFNRSFHSFMEKTFVGRCRFEHFLNIMELLGHHCSHLLRRNDVMNSLKNENFDLVIVEMFDYYGPVKNFLMFFEFFKKQWKIQSVYDDTIKEHFPDDSRPVLSHLLTKAELWFVNSDFAFDFARPLLPNTVCIGGLMAKPVKPVPQEFENFITKFGDSGFVLVSLGSMVSFIQSQEILKEMNAAFARLPQGVIWKYNPSHWPKDIKLAPNVKIVHWLPQNDLLGHPRIRLFVSHGGMNSIMEAIQHGVPMIKAETLALKMKQVIEDKRYKAAAEAASIISRSQPLTPAQRLVGWIDHILQTGGAAHLKPHAFQQSWHEQYLLDVLLFLLMVTLGTAWFCGKLLGLVARWLCGARKLKKA</sequence>
<evidence type="ECO:0000256" key="6">
    <source>
        <dbReference type="ARBA" id="ARBA00022692"/>
    </source>
</evidence>
<feature type="signal peptide" evidence="13">
    <location>
        <begin position="1"/>
        <end position="22"/>
    </location>
</feature>
<protein>
    <recommendedName>
        <fullName evidence="3">glucuronosyltransferase</fullName>
        <ecNumber evidence="3">2.4.1.17</ecNumber>
    </recommendedName>
</protein>
<dbReference type="SUPFAM" id="SSF53756">
    <property type="entry name" value="UDP-Glycosyltransferase/glycogen phosphorylase"/>
    <property type="match status" value="1"/>
</dbReference>
<keyword evidence="9 12" id="KW-0472">Membrane</keyword>
<evidence type="ECO:0000256" key="13">
    <source>
        <dbReference type="SAM" id="SignalP"/>
    </source>
</evidence>
<name>A0ABN8Y9D6_RANTA</name>
<evidence type="ECO:0000256" key="4">
    <source>
        <dbReference type="ARBA" id="ARBA00022676"/>
    </source>
</evidence>
<keyword evidence="8 12" id="KW-1133">Transmembrane helix</keyword>
<keyword evidence="4" id="KW-0328">Glycosyltransferase</keyword>
<evidence type="ECO:0000256" key="9">
    <source>
        <dbReference type="ARBA" id="ARBA00023136"/>
    </source>
</evidence>
<evidence type="ECO:0000256" key="8">
    <source>
        <dbReference type="ARBA" id="ARBA00022989"/>
    </source>
</evidence>
<dbReference type="Gene3D" id="3.40.50.2000">
    <property type="entry name" value="Glycogen Phosphorylase B"/>
    <property type="match status" value="2"/>
</dbReference>
<dbReference type="PANTHER" id="PTHR48043">
    <property type="entry name" value="EG:EG0003.4 PROTEIN-RELATED"/>
    <property type="match status" value="1"/>
</dbReference>
<organism evidence="14 15">
    <name type="scientific">Rangifer tarandus platyrhynchus</name>
    <name type="common">Svalbard reindeer</name>
    <dbReference type="NCBI Taxonomy" id="3082113"/>
    <lineage>
        <taxon>Eukaryota</taxon>
        <taxon>Metazoa</taxon>
        <taxon>Chordata</taxon>
        <taxon>Craniata</taxon>
        <taxon>Vertebrata</taxon>
        <taxon>Euteleostomi</taxon>
        <taxon>Mammalia</taxon>
        <taxon>Eutheria</taxon>
        <taxon>Laurasiatheria</taxon>
        <taxon>Artiodactyla</taxon>
        <taxon>Ruminantia</taxon>
        <taxon>Pecora</taxon>
        <taxon>Cervidae</taxon>
        <taxon>Odocoileinae</taxon>
        <taxon>Rangifer</taxon>
    </lineage>
</organism>
<evidence type="ECO:0000256" key="2">
    <source>
        <dbReference type="ARBA" id="ARBA00009995"/>
    </source>
</evidence>
<dbReference type="EC" id="2.4.1.17" evidence="3"/>
<dbReference type="Pfam" id="PF00201">
    <property type="entry name" value="UDPGT"/>
    <property type="match status" value="3"/>
</dbReference>
<evidence type="ECO:0000256" key="11">
    <source>
        <dbReference type="ARBA" id="ARBA00047475"/>
    </source>
</evidence>
<comment type="catalytic activity">
    <reaction evidence="11">
        <text>glucuronate acceptor + UDP-alpha-D-glucuronate = acceptor beta-D-glucuronoside + UDP + H(+)</text>
        <dbReference type="Rhea" id="RHEA:21032"/>
        <dbReference type="ChEBI" id="CHEBI:15378"/>
        <dbReference type="ChEBI" id="CHEBI:58052"/>
        <dbReference type="ChEBI" id="CHEBI:58223"/>
        <dbReference type="ChEBI" id="CHEBI:132367"/>
        <dbReference type="ChEBI" id="CHEBI:132368"/>
        <dbReference type="EC" id="2.4.1.17"/>
    </reaction>
</comment>
<dbReference type="EMBL" id="OX459950">
    <property type="protein sequence ID" value="CAI9156466.1"/>
    <property type="molecule type" value="Genomic_DNA"/>
</dbReference>
<keyword evidence="7 13" id="KW-0732">Signal</keyword>
<dbReference type="InterPro" id="IPR050271">
    <property type="entry name" value="UDP-glycosyltransferase"/>
</dbReference>
<keyword evidence="5" id="KW-0808">Transferase</keyword>
<keyword evidence="10" id="KW-0325">Glycoprotein</keyword>
<comment type="subcellular location">
    <subcellularLocation>
        <location evidence="1">Membrane</location>
        <topology evidence="1">Single-pass membrane protein</topology>
    </subcellularLocation>
</comment>
<dbReference type="CDD" id="cd03784">
    <property type="entry name" value="GT1_Gtf-like"/>
    <property type="match status" value="1"/>
</dbReference>
<evidence type="ECO:0000256" key="10">
    <source>
        <dbReference type="ARBA" id="ARBA00023180"/>
    </source>
</evidence>
<evidence type="ECO:0000256" key="1">
    <source>
        <dbReference type="ARBA" id="ARBA00004167"/>
    </source>
</evidence>
<reference evidence="14" key="1">
    <citation type="submission" date="2023-04" db="EMBL/GenBank/DDBJ databases">
        <authorList>
            <consortium name="ELIXIR-Norway"/>
        </authorList>
    </citation>
    <scope>NUCLEOTIDE SEQUENCE [LARGE SCALE GENOMIC DNA]</scope>
</reference>
<evidence type="ECO:0000256" key="7">
    <source>
        <dbReference type="ARBA" id="ARBA00022729"/>
    </source>
</evidence>
<evidence type="ECO:0000256" key="12">
    <source>
        <dbReference type="SAM" id="Phobius"/>
    </source>
</evidence>
<dbReference type="Proteomes" id="UP001176941">
    <property type="component" value="Chromosome 14"/>
</dbReference>
<keyword evidence="15" id="KW-1185">Reference proteome</keyword>